<protein>
    <submittedName>
        <fullName evidence="1">Uncharacterized protein</fullName>
    </submittedName>
</protein>
<organism evidence="1 2">
    <name type="scientific">Microbispora amethystogenes</name>
    <dbReference type="NCBI Taxonomy" id="1427754"/>
    <lineage>
        <taxon>Bacteria</taxon>
        <taxon>Bacillati</taxon>
        <taxon>Actinomycetota</taxon>
        <taxon>Actinomycetes</taxon>
        <taxon>Streptosporangiales</taxon>
        <taxon>Streptosporangiaceae</taxon>
        <taxon>Microbispora</taxon>
    </lineage>
</organism>
<evidence type="ECO:0000313" key="2">
    <source>
        <dbReference type="Proteomes" id="UP000651728"/>
    </source>
</evidence>
<comment type="caution">
    <text evidence="1">The sequence shown here is derived from an EMBL/GenBank/DDBJ whole genome shotgun (WGS) entry which is preliminary data.</text>
</comment>
<evidence type="ECO:0000313" key="1">
    <source>
        <dbReference type="EMBL" id="GIH30303.1"/>
    </source>
</evidence>
<dbReference type="Proteomes" id="UP000651728">
    <property type="component" value="Unassembled WGS sequence"/>
</dbReference>
<accession>A0ABQ4F693</accession>
<reference evidence="1 2" key="1">
    <citation type="submission" date="2021-01" db="EMBL/GenBank/DDBJ databases">
        <title>Whole genome shotgun sequence of Microbispora amethystogenes NBRC 101907.</title>
        <authorList>
            <person name="Komaki H."/>
            <person name="Tamura T."/>
        </authorList>
    </citation>
    <scope>NUCLEOTIDE SEQUENCE [LARGE SCALE GENOMIC DNA]</scope>
    <source>
        <strain evidence="1 2">NBRC 101907</strain>
    </source>
</reference>
<dbReference type="InterPro" id="IPR036567">
    <property type="entry name" value="RHF-like"/>
</dbReference>
<keyword evidence="2" id="KW-1185">Reference proteome</keyword>
<dbReference type="SUPFAM" id="SSF69754">
    <property type="entry name" value="Ribosome binding protein Y (YfiA homologue)"/>
    <property type="match status" value="1"/>
</dbReference>
<dbReference type="Gene3D" id="3.30.160.100">
    <property type="entry name" value="Ribosome hibernation promotion factor-like"/>
    <property type="match status" value="1"/>
</dbReference>
<sequence>MNDTLTPEAVMVETSGQVPAGAVTEARERIASVSRFTAKPILYARVSLAYSPSLSPGERCAARAVLDVNGQPVHAQAEAETMHLAIVEVQHRLRVGLDRLSYRPAHRG</sequence>
<proteinExistence type="predicted"/>
<gene>
    <name evidence="1" type="ORF">Mam01_04670</name>
</gene>
<dbReference type="EMBL" id="BOOB01000003">
    <property type="protein sequence ID" value="GIH30303.1"/>
    <property type="molecule type" value="Genomic_DNA"/>
</dbReference>
<dbReference type="RefSeq" id="WP_191910043.1">
    <property type="nucleotide sequence ID" value="NZ_BAABEJ010000001.1"/>
</dbReference>
<name>A0ABQ4F693_9ACTN</name>